<comment type="caution">
    <text evidence="3">The sequence shown here is derived from an EMBL/GenBank/DDBJ whole genome shotgun (WGS) entry which is preliminary data.</text>
</comment>
<dbReference type="InterPro" id="IPR027417">
    <property type="entry name" value="P-loop_NTPase"/>
</dbReference>
<dbReference type="AlphaFoldDB" id="A0A8H9LTB2"/>
<keyword evidence="3" id="KW-0255">Endonuclease</keyword>
<dbReference type="SMART" id="SM00487">
    <property type="entry name" value="DEXDc"/>
    <property type="match status" value="1"/>
</dbReference>
<accession>A0A8H9LTB2</accession>
<dbReference type="InterPro" id="IPR050742">
    <property type="entry name" value="Helicase_Restrict-Modif_Enz"/>
</dbReference>
<evidence type="ECO:0000256" key="1">
    <source>
        <dbReference type="SAM" id="Coils"/>
    </source>
</evidence>
<dbReference type="Proteomes" id="UP000660975">
    <property type="component" value="Unassembled WGS sequence"/>
</dbReference>
<dbReference type="InterPro" id="IPR013670">
    <property type="entry name" value="EcoEI_R_C_dom"/>
</dbReference>
<dbReference type="GO" id="GO:0009307">
    <property type="term" value="P:DNA restriction-modification system"/>
    <property type="evidence" value="ECO:0007669"/>
    <property type="project" value="UniProtKB-KW"/>
</dbReference>
<keyword evidence="3" id="KW-0540">Nuclease</keyword>
<sequence length="1189" mass="132744">MGDMDVRLQNLAKSSPNFGILYSLKPLLSLYGAQAEATVFTNPNSSLVQAGQFGEVLAEELITRIGMRVDGDRQIDRLTALTRAGVLIPETRRDFDQLRVDRNKAAHAHLFDTARALDAVRVCHKLGLWFHDAISGRRTVVEFVPPTDPQAVERLADPDEVAELNDALDGHRQALTDARTRLTESASELEAERKARAEAERLIASASVNNAELLAQIEQLAAQVAEMRVAQTAEYEEARQAPRKVDPAARDAIIHRAQRRAPLNEIEARKEIDKLLRAAGWVVQDRSEVNPMAGRGVAVREFTLATGRADYVLYVDGQIAGVIEAKREGTHLASAVAQNDRYAGGVLKEHRLAVWREDEPFAFRYATTGTETYFINRLDPEARSREVFAFHKPETIADWMRRAEEHPATPTFRDALRSIPELHRNGLRPAQIEAIKGLESSLALDKPRALIQMATGAGKTYTAVSQTYRLLKHARARRVLFLVDRNNLGKQALDEFRKFTTPDDGRKFSDIYNVERLGAAGLQDSSSVVICTIQKMYRLLTGEQLVDDDPVDEANDDTAYEESYAADKPIEVGYNPAVPIESFDLIIVDECHRSIYGLWRAVLEYFDAHLVGLTATPTLQTLGFFGRNLVSEYTYPQAVADGVNVDFDVIRIHTDLRENGGATIEEGTTVKIRDRKTRYQRYEQLADDFTYTTRQIGRSVVAVDEIRAVLTAYRDNWQRWFPGRKEVPKTLIFAVGEDHAEDVLAQAKEVFGRGDEFAKKITYKSRKAGEDPDELIRALRTSPRLRIAVTVDMIATGTDVKALECVIFLREVRSAVLFEQMKGRGARTIDATELLEVTPGGDDRVRKERFVLVDAVGVTDSPLVDARPLVPAGERQVSLAKLLDKAGTKSISASEAEILAGRLARLNQQLNDGERDQITKAAGGLTLSDIVGKIVQAADPDRQDRAVAEGGEKAAHALIVSAVAPLTASPDLRRLIIEIRRDKDYVMDETTAVAVTNVHAIPREERAREQVDRWSRLLEDERDKIAAISIALSSPRSVGPTEAYTALKALADKIRRPDFAWTPQVLWTYYEDLGRATEQPGREAGVPDLISLIRYELGVDSELKPYRETVEERFEGWLLRQRQAGVEFTEDQMWWLEAIRDVVASDVGITPPDFRAEPFISRGGGRGLTLAFPGRNPHDFLNELNRELA</sequence>
<feature type="domain" description="Helicase ATP-binding" evidence="2">
    <location>
        <begin position="440"/>
        <end position="635"/>
    </location>
</feature>
<dbReference type="PROSITE" id="PS51192">
    <property type="entry name" value="HELICASE_ATP_BIND_1"/>
    <property type="match status" value="1"/>
</dbReference>
<dbReference type="PANTHER" id="PTHR47396:SF1">
    <property type="entry name" value="ATP-DEPENDENT HELICASE IRC3-RELATED"/>
    <property type="match status" value="1"/>
</dbReference>
<keyword evidence="1" id="KW-0175">Coiled coil</keyword>
<dbReference type="GO" id="GO:0009035">
    <property type="term" value="F:type I site-specific deoxyribonuclease activity"/>
    <property type="evidence" value="ECO:0007669"/>
    <property type="project" value="UniProtKB-EC"/>
</dbReference>
<protein>
    <submittedName>
        <fullName evidence="3">Type III restriction endonuclease subunit R</fullName>
    </submittedName>
</protein>
<dbReference type="GO" id="GO:0005524">
    <property type="term" value="F:ATP binding"/>
    <property type="evidence" value="ECO:0007669"/>
    <property type="project" value="UniProtKB-KW"/>
</dbReference>
<dbReference type="Pfam" id="PF04313">
    <property type="entry name" value="HSDR_N"/>
    <property type="match status" value="1"/>
</dbReference>
<dbReference type="InterPro" id="IPR006935">
    <property type="entry name" value="Helicase/UvrB_N"/>
</dbReference>
<dbReference type="Gene3D" id="3.40.50.300">
    <property type="entry name" value="P-loop containing nucleotide triphosphate hydrolases"/>
    <property type="match status" value="2"/>
</dbReference>
<dbReference type="InterPro" id="IPR014001">
    <property type="entry name" value="Helicase_ATP-bd"/>
</dbReference>
<dbReference type="EMBL" id="BMSC01000014">
    <property type="protein sequence ID" value="GGU82972.1"/>
    <property type="molecule type" value="Genomic_DNA"/>
</dbReference>
<name>A0A8H9LTB2_9ACTN</name>
<proteinExistence type="predicted"/>
<dbReference type="PANTHER" id="PTHR47396">
    <property type="entry name" value="TYPE I RESTRICTION ENZYME ECOKI R PROTEIN"/>
    <property type="match status" value="1"/>
</dbReference>
<dbReference type="Pfam" id="PF04851">
    <property type="entry name" value="ResIII"/>
    <property type="match status" value="1"/>
</dbReference>
<reference evidence="3" key="2">
    <citation type="submission" date="2020-09" db="EMBL/GenBank/DDBJ databases">
        <authorList>
            <person name="Sun Q."/>
            <person name="Ohkuma M."/>
        </authorList>
    </citation>
    <scope>NUCLEOTIDE SEQUENCE</scope>
    <source>
        <strain evidence="3">JCM 4136</strain>
    </source>
</reference>
<reference evidence="3" key="1">
    <citation type="journal article" date="2014" name="Int. J. Syst. Evol. Microbiol.">
        <title>Complete genome sequence of Corynebacterium casei LMG S-19264T (=DSM 44701T), isolated from a smear-ripened cheese.</title>
        <authorList>
            <consortium name="US DOE Joint Genome Institute (JGI-PGF)"/>
            <person name="Walter F."/>
            <person name="Albersmeier A."/>
            <person name="Kalinowski J."/>
            <person name="Ruckert C."/>
        </authorList>
    </citation>
    <scope>NUCLEOTIDE SEQUENCE</scope>
    <source>
        <strain evidence="3">JCM 4136</strain>
    </source>
</reference>
<dbReference type="Pfam" id="PF08463">
    <property type="entry name" value="EcoEI_R_C"/>
    <property type="match status" value="1"/>
</dbReference>
<evidence type="ECO:0000259" key="2">
    <source>
        <dbReference type="PROSITE" id="PS51192"/>
    </source>
</evidence>
<dbReference type="GO" id="GO:0003677">
    <property type="term" value="F:DNA binding"/>
    <property type="evidence" value="ECO:0007669"/>
    <property type="project" value="UniProtKB-KW"/>
</dbReference>
<keyword evidence="3" id="KW-0378">Hydrolase</keyword>
<organism evidence="3 4">
    <name type="scientific">Streptomyces gougerotii</name>
    <dbReference type="NCBI Taxonomy" id="53448"/>
    <lineage>
        <taxon>Bacteria</taxon>
        <taxon>Bacillati</taxon>
        <taxon>Actinomycetota</taxon>
        <taxon>Actinomycetes</taxon>
        <taxon>Kitasatosporales</taxon>
        <taxon>Streptomycetaceae</taxon>
        <taxon>Streptomyces</taxon>
        <taxon>Streptomyces diastaticus group</taxon>
    </lineage>
</organism>
<dbReference type="Gene3D" id="3.90.1570.30">
    <property type="match status" value="1"/>
</dbReference>
<feature type="coiled-coil region" evidence="1">
    <location>
        <begin position="161"/>
        <end position="230"/>
    </location>
</feature>
<dbReference type="InterPro" id="IPR007409">
    <property type="entry name" value="Restrct_endonuc_type1_HsdR_N"/>
</dbReference>
<gene>
    <name evidence="3" type="ORF">GCM10010227_41540</name>
</gene>
<dbReference type="SUPFAM" id="SSF52540">
    <property type="entry name" value="P-loop containing nucleoside triphosphate hydrolases"/>
    <property type="match status" value="1"/>
</dbReference>
<evidence type="ECO:0000313" key="4">
    <source>
        <dbReference type="Proteomes" id="UP000660975"/>
    </source>
</evidence>
<dbReference type="CDD" id="cd18032">
    <property type="entry name" value="DEXHc_RE_I_III_res"/>
    <property type="match status" value="1"/>
</dbReference>
<dbReference type="GO" id="GO:0005829">
    <property type="term" value="C:cytosol"/>
    <property type="evidence" value="ECO:0007669"/>
    <property type="project" value="TreeGrafter"/>
</dbReference>
<evidence type="ECO:0000313" key="3">
    <source>
        <dbReference type="EMBL" id="GGU82972.1"/>
    </source>
</evidence>